<keyword evidence="4" id="KW-0812">Transmembrane</keyword>
<dbReference type="PANTHER" id="PTHR12137">
    <property type="entry name" value="CARBOHYDRATE SULFOTRANSFERASE"/>
    <property type="match status" value="1"/>
</dbReference>
<keyword evidence="9" id="KW-0735">Signal-anchor</keyword>
<evidence type="ECO:0000256" key="4">
    <source>
        <dbReference type="ARBA" id="ARBA00022692"/>
    </source>
</evidence>
<dbReference type="GO" id="GO:0000139">
    <property type="term" value="C:Golgi membrane"/>
    <property type="evidence" value="ECO:0007669"/>
    <property type="project" value="UniProtKB-SubCell"/>
</dbReference>
<dbReference type="EMBL" id="JAZGQO010000021">
    <property type="protein sequence ID" value="KAK6165983.1"/>
    <property type="molecule type" value="Genomic_DNA"/>
</dbReference>
<comment type="caution">
    <text evidence="10">The sequence shown here is derived from an EMBL/GenBank/DDBJ whole genome shotgun (WGS) entry which is preliminary data.</text>
</comment>
<proteinExistence type="inferred from homology"/>
<keyword evidence="8 9" id="KW-0325">Glycoprotein</keyword>
<keyword evidence="11" id="KW-1185">Reference proteome</keyword>
<gene>
    <name evidence="10" type="ORF">SNE40_022781</name>
</gene>
<dbReference type="Pfam" id="PF03567">
    <property type="entry name" value="Sulfotransfer_2"/>
    <property type="match status" value="1"/>
</dbReference>
<dbReference type="AlphaFoldDB" id="A0AAN8G1H0"/>
<evidence type="ECO:0000256" key="2">
    <source>
        <dbReference type="ARBA" id="ARBA00006339"/>
    </source>
</evidence>
<sequence>MLKTGEEIHKAVKKQEDTRPLVYFNRLQLATDSCLKHSYRPRPKHRFYSSYTHGLSYCLTPKVACTHWINVFRFLANDTGGRVYKSPFDIPRVITHYALKKHMSYSEKISESMGSNLRFMFVREPYARLWSAYLDKLFLPDFWRTFASNIARFLKLKRRRCPTGITFRGFLDYIVASRPSILQEHWAPYRFICDVCTFRPHIIGKMETFMQDNEYILEKVGLSWIMDDITSHNHVEEELKMLTDYNFKFIEKKLISPSCLNNSHLSNRLWTTFQMNGYIRSTSVVNFRNNSYWSRETFKQEVLNHYRKDKPTPQEIKKIRAENLRQVYSGISNSVLIKLREIYKEDFEMFGYDPNLIPLNNEDESDLSLS</sequence>
<dbReference type="InterPro" id="IPR005331">
    <property type="entry name" value="Sulfotransferase"/>
</dbReference>
<keyword evidence="5" id="KW-1133">Transmembrane helix</keyword>
<comment type="similarity">
    <text evidence="2 9">Belongs to the sulfotransferase 2 family.</text>
</comment>
<evidence type="ECO:0000256" key="1">
    <source>
        <dbReference type="ARBA" id="ARBA00004323"/>
    </source>
</evidence>
<evidence type="ECO:0000313" key="11">
    <source>
        <dbReference type="Proteomes" id="UP001347796"/>
    </source>
</evidence>
<evidence type="ECO:0000256" key="6">
    <source>
        <dbReference type="ARBA" id="ARBA00023034"/>
    </source>
</evidence>
<evidence type="ECO:0000256" key="8">
    <source>
        <dbReference type="ARBA" id="ARBA00023180"/>
    </source>
</evidence>
<accession>A0AAN8G1H0</accession>
<evidence type="ECO:0000256" key="5">
    <source>
        <dbReference type="ARBA" id="ARBA00022989"/>
    </source>
</evidence>
<dbReference type="PANTHER" id="PTHR12137:SF54">
    <property type="entry name" value="CARBOHYDRATE SULFOTRANSFERASE"/>
    <property type="match status" value="1"/>
</dbReference>
<dbReference type="GO" id="GO:0016051">
    <property type="term" value="P:carbohydrate biosynthetic process"/>
    <property type="evidence" value="ECO:0007669"/>
    <property type="project" value="InterPro"/>
</dbReference>
<dbReference type="InterPro" id="IPR018011">
    <property type="entry name" value="Carb_sulfotrans_8-10"/>
</dbReference>
<dbReference type="EC" id="2.8.2.-" evidence="9"/>
<name>A0AAN8G1H0_PATCE</name>
<comment type="subcellular location">
    <subcellularLocation>
        <location evidence="1 9">Golgi apparatus membrane</location>
        <topology evidence="1 9">Single-pass type II membrane protein</topology>
    </subcellularLocation>
</comment>
<keyword evidence="6 9" id="KW-0333">Golgi apparatus</keyword>
<evidence type="ECO:0000256" key="7">
    <source>
        <dbReference type="ARBA" id="ARBA00023136"/>
    </source>
</evidence>
<evidence type="ECO:0000256" key="3">
    <source>
        <dbReference type="ARBA" id="ARBA00022679"/>
    </source>
</evidence>
<reference evidence="10 11" key="1">
    <citation type="submission" date="2024-01" db="EMBL/GenBank/DDBJ databases">
        <title>The genome of the rayed Mediterranean limpet Patella caerulea (Linnaeus, 1758).</title>
        <authorList>
            <person name="Anh-Thu Weber A."/>
            <person name="Halstead-Nussloch G."/>
        </authorList>
    </citation>
    <scope>NUCLEOTIDE SEQUENCE [LARGE SCALE GENOMIC DNA]</scope>
    <source>
        <strain evidence="10">AATW-2023a</strain>
        <tissue evidence="10">Whole specimen</tissue>
    </source>
</reference>
<keyword evidence="3 9" id="KW-0808">Transferase</keyword>
<protein>
    <recommendedName>
        <fullName evidence="9">Carbohydrate sulfotransferase</fullName>
        <ecNumber evidence="9">2.8.2.-</ecNumber>
    </recommendedName>
</protein>
<organism evidence="10 11">
    <name type="scientific">Patella caerulea</name>
    <name type="common">Rayed Mediterranean limpet</name>
    <dbReference type="NCBI Taxonomy" id="87958"/>
    <lineage>
        <taxon>Eukaryota</taxon>
        <taxon>Metazoa</taxon>
        <taxon>Spiralia</taxon>
        <taxon>Lophotrochozoa</taxon>
        <taxon>Mollusca</taxon>
        <taxon>Gastropoda</taxon>
        <taxon>Patellogastropoda</taxon>
        <taxon>Patelloidea</taxon>
        <taxon>Patellidae</taxon>
        <taxon>Patella</taxon>
    </lineage>
</organism>
<dbReference type="GO" id="GO:0008146">
    <property type="term" value="F:sulfotransferase activity"/>
    <property type="evidence" value="ECO:0007669"/>
    <property type="project" value="InterPro"/>
</dbReference>
<keyword evidence="9" id="KW-0119">Carbohydrate metabolism</keyword>
<evidence type="ECO:0000256" key="9">
    <source>
        <dbReference type="RuleBase" id="RU364020"/>
    </source>
</evidence>
<dbReference type="Proteomes" id="UP001347796">
    <property type="component" value="Unassembled WGS sequence"/>
</dbReference>
<keyword evidence="7" id="KW-0472">Membrane</keyword>
<evidence type="ECO:0000313" key="10">
    <source>
        <dbReference type="EMBL" id="KAK6165983.1"/>
    </source>
</evidence>